<protein>
    <recommendedName>
        <fullName evidence="10">Integrase catalytic domain-containing protein</fullName>
    </recommendedName>
</protein>
<dbReference type="InterPro" id="IPR055414">
    <property type="entry name" value="LRR_R13L4/SHOC2-like"/>
</dbReference>
<dbReference type="InterPro" id="IPR002182">
    <property type="entry name" value="NB-ARC"/>
</dbReference>
<dbReference type="Gene3D" id="1.20.5.4130">
    <property type="match status" value="1"/>
</dbReference>
<evidence type="ECO:0000256" key="3">
    <source>
        <dbReference type="ARBA" id="ARBA00022737"/>
    </source>
</evidence>
<keyword evidence="4" id="KW-0547">Nucleotide-binding</keyword>
<dbReference type="SUPFAM" id="SSF52058">
    <property type="entry name" value="L domain-like"/>
    <property type="match status" value="3"/>
</dbReference>
<evidence type="ECO:0000256" key="5">
    <source>
        <dbReference type="ARBA" id="ARBA00022821"/>
    </source>
</evidence>
<evidence type="ECO:0000256" key="9">
    <source>
        <dbReference type="SAM" id="MobiDB-lite"/>
    </source>
</evidence>
<name>A0A811QFI4_9POAL</name>
<keyword evidence="12" id="KW-1185">Reference proteome</keyword>
<feature type="compositionally biased region" description="Polar residues" evidence="9">
    <location>
        <begin position="1074"/>
        <end position="1091"/>
    </location>
</feature>
<dbReference type="GO" id="GO:0005524">
    <property type="term" value="F:ATP binding"/>
    <property type="evidence" value="ECO:0007669"/>
    <property type="project" value="UniProtKB-KW"/>
</dbReference>
<organism evidence="11 12">
    <name type="scientific">Miscanthus lutarioriparius</name>
    <dbReference type="NCBI Taxonomy" id="422564"/>
    <lineage>
        <taxon>Eukaryota</taxon>
        <taxon>Viridiplantae</taxon>
        <taxon>Streptophyta</taxon>
        <taxon>Embryophyta</taxon>
        <taxon>Tracheophyta</taxon>
        <taxon>Spermatophyta</taxon>
        <taxon>Magnoliopsida</taxon>
        <taxon>Liliopsida</taxon>
        <taxon>Poales</taxon>
        <taxon>Poaceae</taxon>
        <taxon>PACMAD clade</taxon>
        <taxon>Panicoideae</taxon>
        <taxon>Andropogonodae</taxon>
        <taxon>Andropogoneae</taxon>
        <taxon>Saccharinae</taxon>
        <taxon>Miscanthus</taxon>
    </lineage>
</organism>
<feature type="compositionally biased region" description="Basic residues" evidence="9">
    <location>
        <begin position="1004"/>
        <end position="1013"/>
    </location>
</feature>
<gene>
    <name evidence="11" type="ORF">NCGR_LOCUS38367</name>
</gene>
<dbReference type="EMBL" id="CAJGYO010000009">
    <property type="protein sequence ID" value="CAD6254768.1"/>
    <property type="molecule type" value="Genomic_DNA"/>
</dbReference>
<dbReference type="InterPro" id="IPR036388">
    <property type="entry name" value="WH-like_DNA-bd_sf"/>
</dbReference>
<comment type="similarity">
    <text evidence="1">Belongs to the disease resistance NB-LRR family.</text>
</comment>
<proteinExistence type="inferred from homology"/>
<dbReference type="Gene3D" id="3.40.50.300">
    <property type="entry name" value="P-loop containing nucleotide triphosphate hydrolases"/>
    <property type="match status" value="1"/>
</dbReference>
<feature type="domain" description="Integrase catalytic" evidence="10">
    <location>
        <begin position="2750"/>
        <end position="2823"/>
    </location>
</feature>
<dbReference type="InterPro" id="IPR058922">
    <property type="entry name" value="WHD_DRP"/>
</dbReference>
<evidence type="ECO:0000256" key="6">
    <source>
        <dbReference type="ARBA" id="ARBA00022840"/>
    </source>
</evidence>
<dbReference type="SUPFAM" id="SSF53098">
    <property type="entry name" value="Ribonuclease H-like"/>
    <property type="match status" value="1"/>
</dbReference>
<dbReference type="Pfam" id="PF23559">
    <property type="entry name" value="WHD_DRP"/>
    <property type="match status" value="1"/>
</dbReference>
<evidence type="ECO:0000256" key="4">
    <source>
        <dbReference type="ARBA" id="ARBA00022741"/>
    </source>
</evidence>
<dbReference type="Gene3D" id="1.10.10.10">
    <property type="entry name" value="Winged helix-like DNA-binding domain superfamily/Winged helix DNA-binding domain"/>
    <property type="match status" value="1"/>
</dbReference>
<dbReference type="InterPro" id="IPR025724">
    <property type="entry name" value="GAG-pre-integrase_dom"/>
</dbReference>
<dbReference type="Pfam" id="PF18052">
    <property type="entry name" value="Rx_N"/>
    <property type="match status" value="1"/>
</dbReference>
<dbReference type="Gene3D" id="3.80.10.10">
    <property type="entry name" value="Ribonuclease Inhibitor"/>
    <property type="match status" value="8"/>
</dbReference>
<sequence>MVGMEAAAVSAMLKLVGNKLAPLVFKEYSYIVGVKEDLRELQDLAQEINSRLEAAGDRAIGDAPFLKKLKEAVYEVDDVVDEFQLKAEKYEADGDGSFVSSCLHTKPKSFIFQCQAAKKIKKIKKMFDVFVKQRSIFNSVVGNDPVSHIEDTAMNMQTLPFVDEAAVIGRDQEMNDILSELLQDVDQQRIKIVSIVGLGGSGKTTLSQLVFSEVKNKNHNHFPVKLWVHVSEEKFQLEKILKKLFDAISNERSDGLSLRYMANKISDELTNKRFLLVLDDVWTQERIKWAEFMVHLKNGSPGSRILLTTRSRNVAEAVESTTLIDLPLLSKDYSWQVFQQSFGNAVKDLGSEFQEVGKDTVNKCGGVPLAIKVLAGILRDKKRVEQWHAIKDNNLLDVDDKECQVATLPNSVSKNKRLRVLRLGYTIIERLPSSITTLENLECLDLYSCSELVELPEGIGNLKKLVVLDLRECEMLRAIPKWIAQLTRLETLGLFVIGEDNENDAQTSELENINKIRGELTIHGIGHCIDLDVAHKEWLKQKTNLQSLTLTCASDVGAKSKNQLEGLEPPPGIDNLKIVGYSGQESMQWMLKHREESLADVEGGQLQIGNRLSFLTISECPKLMVMPYFPSSLKDLHLVKSNVQLLGLPGVDQRSSLPSSSAGLPSFSFSRLKELVLEGMAPPAGAASYGSGCRWELLQHLIALESLRIDSCNGLTELPESMRSLASLRTLRIIRCRPLCMLPEWLGELCYLEKMYVSGCSSLNLAPPMQPLRALKALHIFKSGWVGDLCSPSLQTPRIHGYDSVSSLPQSFSQLTSLTNLVISDCEFHQLPECLGELRSLQMLHIEALCRLSSLPQSLGYLTSLQELKIGVCDALGQLPECVGELRCLRVFKIKELPSLTCLPQSLRTAPASVGRRRRRRRTRRWRQPMLHNTDFPGDAAADNGEVSGTATAPETTIAADCATREGHSEPTSNSDAQPADHGASRGACETVPNSVVPASGGQRHQRRRHLGRSTRAASTAPGVASVTAASCFPEPDPLVLEPCVGVGPPAWVDPMLEELTASLVASRPAGPTTPWSPTNPAGASLTTDSPPLSPEVEMPQVTPPRVGQHDIADSEVTELELLRRSRGSSIDDEGHNAQPPSAEVSLLAQLEARVYIPLETPLLSKSRLRRSRTPSMKELIIADCKGIRSLSEWIRGLTALQTLEISGCPDMEKRCERRKGKLAPHLPHPSSEDWGSRNPLLPLFLRVIECQAFSNDARPNEIFGASLSCHKTVWGEAYEELEPMDVRKFSRIFYSWQLFQQSFGNAMKDLDSEFQEVGKEIVNKCVGVPLAIKVLAGVLRVKKRLEQWQAIKESNLLDVEGRERQVSACLWLSYFNMPFHLKQCFTICSIFPKGYWIDKDQLIDQWISLDMVMEDVVKDLEIIGNDYFNQLVQMYFIQDVKERNGEKVKYDDFIFGKSLKKAKHLSSITVENVHTSALTAILQTKNLRYLSISGLRYEPLPEVISEIWSLQALHVTSSNLVKLPESIGKLQKLRVVNLSYCWHLTSLPDSIGTCVMISSIDLFGCKKVATLPSSISRNKRLRVLRLGRTKLERLPSSITALENLECLDLHWCSKLIELPEGIGNLKKLVVLNLQGCGKLRGIPKGIGQLTRLETLGLFVMGEDDENYAHISELENINKISRELTIHGIRHCMDPDVAHKECLKQKTNLQSLALICASDVGVNSESHLDGLEPPPGIENLKIVRYSGQESPQWMRMFRFRLLCEMELSDFPKLERLEGLPEFPCLEKLMLSGMPALRSISGAPFPSLLKLFIMGGMPSLGVVWMVTEGGMADVEGGQVQIGNHLSVLAISRCPKLMVMPCFPSSLNDLSLGWSNLQLLGLPSSGAGLPSFSFSCLKELELNDMAPPPGAASYGSGCRWELLQHLTALESLEIKLCDGLIELPESVRSLASLRTLRISFCRSLCMLPEWLGELRYLETMSFFDCGSLSPAPSMQPLRALKALDISNSCHDFHELPECLGKLCSLQKLGIKGLPRLRSLPRSLGHLPSLQELRIEYCDALAQLPECVGELHSLRIFKIWQLRSLRCLPQSLGHLTSLQELKITYCEALGQLPESLGELRSLCVLTISQSHSLTCLPQSLGHLTSLQKLGIAYSRELGQLPKSLGELRSLKLTIKDCPGIRSLSEWIKGLTALQTLEIDGCPDDMVRRCERRNGKDWHLISHIPHLKIGLGAAHYHLDFDCIDTGINFKPYPIDCHLKLLNSIERNMRVAEWDGSIAWADMGPDVVQKIDAVSRGREEKLPLFLACGGADYYSFGYCYYFFTMSSMKYDIPQLDRDTRFALWQVKMRAILTQANDDALDKFGNKDSKSWTDDEKKKDRKALTQIQLHLSNNILQDCLLEKTAAALWLKLESICMSKDLTNKMHMKMKLYSHKLQEGGFVINHLTVFKEIVSDLQAMSSFSNFRDTLLYSHDTLTLDEVLLPKEKRCLFVGGQKINQIMAIEAKVLIVTKADQSLEVEVINSASIARRIITFIEDCLKLKNKEKRTGTYREKGKPNDEGNASVAASKADYSNGDSLVAFAGCANSDDEWILDSAASFHICSNRDWFVTYDSLQGGGSVRLGDDSPLDIVGIGSIQIKMHDGIVRTLADIKHIPSMSKNLISLSTLDAKGYKYSGGDGVLKVSKGSLIVMKGELKSPNLYRLRGTTIIGDATVISNSSSNSDATDLWHKRLGHMSEQGLHELCKRGLLDDHSISIVRHYTIPYTPQQNGVAEHLNKTIISRARCMLSNAGLNRRFWAEAASTACYLINRSPSIPLDKKTPIEVWYGSPADYSQLRVFGCTAYAHVDNGKLEPRAVKCIFIGYQSGVKGYKLWNPQTQKVMLSRNVIFNETIMFVDNPSVDAPIEGEKISVQVEHLIDSPDVDNAIVQDAPIAEISPIVDDSSIV</sequence>
<dbReference type="InterPro" id="IPR054722">
    <property type="entry name" value="PolX-like_BBD"/>
</dbReference>
<keyword evidence="2" id="KW-0433">Leucine-rich repeat</keyword>
<keyword evidence="3" id="KW-0677">Repeat</keyword>
<feature type="compositionally biased region" description="Basic residues" evidence="9">
    <location>
        <begin position="915"/>
        <end position="927"/>
    </location>
</feature>
<dbReference type="InterPro" id="IPR003591">
    <property type="entry name" value="Leu-rich_rpt_typical-subtyp"/>
</dbReference>
<evidence type="ECO:0000259" key="10">
    <source>
        <dbReference type="PROSITE" id="PS50994"/>
    </source>
</evidence>
<dbReference type="Pfam" id="PF13976">
    <property type="entry name" value="gag_pre-integrs"/>
    <property type="match status" value="1"/>
</dbReference>
<keyword evidence="6" id="KW-0067">ATP-binding</keyword>
<feature type="region of interest" description="Disordered" evidence="9">
    <location>
        <begin position="1068"/>
        <end position="1115"/>
    </location>
</feature>
<reference evidence="11" key="1">
    <citation type="submission" date="2020-10" db="EMBL/GenBank/DDBJ databases">
        <authorList>
            <person name="Han B."/>
            <person name="Lu T."/>
            <person name="Zhao Q."/>
            <person name="Huang X."/>
            <person name="Zhao Y."/>
        </authorList>
    </citation>
    <scope>NUCLEOTIDE SEQUENCE</scope>
</reference>
<evidence type="ECO:0000313" key="12">
    <source>
        <dbReference type="Proteomes" id="UP000604825"/>
    </source>
</evidence>
<keyword evidence="5" id="KW-0611">Plant defense</keyword>
<dbReference type="Proteomes" id="UP000604825">
    <property type="component" value="Unassembled WGS sequence"/>
</dbReference>
<dbReference type="Gene3D" id="1.10.8.430">
    <property type="entry name" value="Helical domain of apoptotic protease-activating factors"/>
    <property type="match status" value="1"/>
</dbReference>
<evidence type="ECO:0000256" key="2">
    <source>
        <dbReference type="ARBA" id="ARBA00022614"/>
    </source>
</evidence>
<dbReference type="GO" id="GO:0003676">
    <property type="term" value="F:nucleic acid binding"/>
    <property type="evidence" value="ECO:0007669"/>
    <property type="project" value="InterPro"/>
</dbReference>
<dbReference type="InterPro" id="IPR057670">
    <property type="entry name" value="SH3_retrovirus"/>
</dbReference>
<dbReference type="InterPro" id="IPR001584">
    <property type="entry name" value="Integrase_cat-core"/>
</dbReference>
<dbReference type="OrthoDB" id="674974at2759"/>
<dbReference type="SMART" id="SM00369">
    <property type="entry name" value="LRR_TYP"/>
    <property type="match status" value="6"/>
</dbReference>
<dbReference type="InterPro" id="IPR032675">
    <property type="entry name" value="LRR_dom_sf"/>
</dbReference>
<dbReference type="PROSITE" id="PS50994">
    <property type="entry name" value="INTEGRASE"/>
    <property type="match status" value="1"/>
</dbReference>
<feature type="region of interest" description="Disordered" evidence="9">
    <location>
        <begin position="913"/>
        <end position="952"/>
    </location>
</feature>
<evidence type="ECO:0000256" key="8">
    <source>
        <dbReference type="SAM" id="Coils"/>
    </source>
</evidence>
<dbReference type="Pfam" id="PF22936">
    <property type="entry name" value="Pol_BBD"/>
    <property type="match status" value="1"/>
</dbReference>
<dbReference type="InterPro" id="IPR012337">
    <property type="entry name" value="RNaseH-like_sf"/>
</dbReference>
<evidence type="ECO:0000256" key="7">
    <source>
        <dbReference type="ARBA" id="ARBA00023054"/>
    </source>
</evidence>
<keyword evidence="7 8" id="KW-0175">Coiled coil</keyword>
<feature type="coiled-coil region" evidence="8">
    <location>
        <begin position="31"/>
        <end position="58"/>
    </location>
</feature>
<comment type="caution">
    <text evidence="11">The sequence shown here is derived from an EMBL/GenBank/DDBJ whole genome shotgun (WGS) entry which is preliminary data.</text>
</comment>
<dbReference type="GO" id="GO:0006952">
    <property type="term" value="P:defense response"/>
    <property type="evidence" value="ECO:0007669"/>
    <property type="project" value="UniProtKB-KW"/>
</dbReference>
<dbReference type="Pfam" id="PF00931">
    <property type="entry name" value="NB-ARC"/>
    <property type="match status" value="1"/>
</dbReference>
<feature type="region of interest" description="Disordered" evidence="9">
    <location>
        <begin position="964"/>
        <end position="1023"/>
    </location>
</feature>
<dbReference type="InterPro" id="IPR027417">
    <property type="entry name" value="P-loop_NTPase"/>
</dbReference>
<dbReference type="Pfam" id="PF25597">
    <property type="entry name" value="SH3_retrovirus"/>
    <property type="match status" value="1"/>
</dbReference>
<dbReference type="InterPro" id="IPR041118">
    <property type="entry name" value="Rx_N"/>
</dbReference>
<dbReference type="Pfam" id="PF14223">
    <property type="entry name" value="Retrotran_gag_2"/>
    <property type="match status" value="1"/>
</dbReference>
<evidence type="ECO:0000256" key="1">
    <source>
        <dbReference type="ARBA" id="ARBA00008894"/>
    </source>
</evidence>
<dbReference type="GO" id="GO:0015074">
    <property type="term" value="P:DNA integration"/>
    <property type="evidence" value="ECO:0007669"/>
    <property type="project" value="InterPro"/>
</dbReference>
<evidence type="ECO:0000313" key="11">
    <source>
        <dbReference type="EMBL" id="CAD6254768.1"/>
    </source>
</evidence>
<dbReference type="GO" id="GO:0051707">
    <property type="term" value="P:response to other organism"/>
    <property type="evidence" value="ECO:0007669"/>
    <property type="project" value="UniProtKB-ARBA"/>
</dbReference>
<dbReference type="PANTHER" id="PTHR36766">
    <property type="entry name" value="PLANT BROAD-SPECTRUM MILDEW RESISTANCE PROTEIN RPW8"/>
    <property type="match status" value="1"/>
</dbReference>
<dbReference type="Pfam" id="PF23598">
    <property type="entry name" value="LRR_14"/>
    <property type="match status" value="4"/>
</dbReference>
<dbReference type="InterPro" id="IPR036397">
    <property type="entry name" value="RNaseH_sf"/>
</dbReference>
<dbReference type="SUPFAM" id="SSF52540">
    <property type="entry name" value="P-loop containing nucleoside triphosphate hydrolases"/>
    <property type="match status" value="2"/>
</dbReference>
<accession>A0A811QFI4</accession>
<dbReference type="PANTHER" id="PTHR36766:SF56">
    <property type="match status" value="1"/>
</dbReference>
<dbReference type="PRINTS" id="PR00364">
    <property type="entry name" value="DISEASERSIST"/>
</dbReference>
<dbReference type="GO" id="GO:0043531">
    <property type="term" value="F:ADP binding"/>
    <property type="evidence" value="ECO:0007669"/>
    <property type="project" value="InterPro"/>
</dbReference>
<dbReference type="InterPro" id="IPR042197">
    <property type="entry name" value="Apaf_helical"/>
</dbReference>
<dbReference type="Gene3D" id="3.30.420.10">
    <property type="entry name" value="Ribonuclease H-like superfamily/Ribonuclease H"/>
    <property type="match status" value="1"/>
</dbReference>